<evidence type="ECO:0000313" key="3">
    <source>
        <dbReference type="EMBL" id="MBC8591352.1"/>
    </source>
</evidence>
<evidence type="ECO:0000259" key="2">
    <source>
        <dbReference type="Pfam" id="PF12146"/>
    </source>
</evidence>
<dbReference type="Gene3D" id="3.40.50.1820">
    <property type="entry name" value="alpha/beta hydrolase"/>
    <property type="match status" value="1"/>
</dbReference>
<dbReference type="InterPro" id="IPR022742">
    <property type="entry name" value="Hydrolase_4"/>
</dbReference>
<dbReference type="EMBL" id="JACRTK010000004">
    <property type="protein sequence ID" value="MBC8591352.1"/>
    <property type="molecule type" value="Genomic_DNA"/>
</dbReference>
<keyword evidence="3" id="KW-0378">Hydrolase</keyword>
<comment type="caution">
    <text evidence="3">The sequence shown here is derived from an EMBL/GenBank/DDBJ whole genome shotgun (WGS) entry which is preliminary data.</text>
</comment>
<proteinExistence type="predicted"/>
<sequence length="316" mass="35225">MKKISILMILLLFLVTGCTKDNTKNFFLESYQLEFEDGKLFGTLTIPKGDKPAPIAILVPRAGAIDRDGNHISKKENSDSLKMVAEALANSGIASIRYDKRGIGSSSSLVTHESDLIFEDYIDDVVLWTEKIKSDERFDKYYIIGHGEGALVGAAAANKVDIDGFISIAGPGEAIDNKLIRLLKREDPEVLSNSIPIIQELKKGNMVSNPPVGLEYLFRQRAQPYLISLFQYEPKSIVKNIDAPILILQGDNDLQTTLEDASMLHGAVESRLVIIEGMNHVLKDASRDIDYNMETYNNPSLPLNEELKDEIIRFIR</sequence>
<dbReference type="PANTHER" id="PTHR43265:SF1">
    <property type="entry name" value="ESTERASE ESTD"/>
    <property type="match status" value="1"/>
</dbReference>
<dbReference type="PANTHER" id="PTHR43265">
    <property type="entry name" value="ESTERASE ESTD"/>
    <property type="match status" value="1"/>
</dbReference>
<accession>A0A926F3M4</accession>
<dbReference type="InterPro" id="IPR053145">
    <property type="entry name" value="AB_hydrolase_Est10"/>
</dbReference>
<feature type="signal peptide" evidence="1">
    <location>
        <begin position="1"/>
        <end position="20"/>
    </location>
</feature>
<feature type="domain" description="Serine aminopeptidase S33" evidence="2">
    <location>
        <begin position="76"/>
        <end position="199"/>
    </location>
</feature>
<dbReference type="AlphaFoldDB" id="A0A926F3M4"/>
<name>A0A926F3M4_9FIRM</name>
<dbReference type="RefSeq" id="WP_249324219.1">
    <property type="nucleotide sequence ID" value="NZ_JACRTK010000004.1"/>
</dbReference>
<dbReference type="SUPFAM" id="SSF53474">
    <property type="entry name" value="alpha/beta-Hydrolases"/>
    <property type="match status" value="1"/>
</dbReference>
<dbReference type="GO" id="GO:0052689">
    <property type="term" value="F:carboxylic ester hydrolase activity"/>
    <property type="evidence" value="ECO:0007669"/>
    <property type="project" value="TreeGrafter"/>
</dbReference>
<dbReference type="PROSITE" id="PS51257">
    <property type="entry name" value="PROKAR_LIPOPROTEIN"/>
    <property type="match status" value="1"/>
</dbReference>
<evidence type="ECO:0000313" key="4">
    <source>
        <dbReference type="Proteomes" id="UP000601522"/>
    </source>
</evidence>
<protein>
    <submittedName>
        <fullName evidence="3">Alpha/beta hydrolase</fullName>
    </submittedName>
</protein>
<organism evidence="3 4">
    <name type="scientific">Wansuia hejianensis</name>
    <dbReference type="NCBI Taxonomy" id="2763667"/>
    <lineage>
        <taxon>Bacteria</taxon>
        <taxon>Bacillati</taxon>
        <taxon>Bacillota</taxon>
        <taxon>Clostridia</taxon>
        <taxon>Lachnospirales</taxon>
        <taxon>Lachnospiraceae</taxon>
        <taxon>Wansuia</taxon>
    </lineage>
</organism>
<dbReference type="Proteomes" id="UP000601522">
    <property type="component" value="Unassembled WGS sequence"/>
</dbReference>
<keyword evidence="4" id="KW-1185">Reference proteome</keyword>
<keyword evidence="1" id="KW-0732">Signal</keyword>
<dbReference type="InterPro" id="IPR029058">
    <property type="entry name" value="AB_hydrolase_fold"/>
</dbReference>
<dbReference type="Pfam" id="PF12146">
    <property type="entry name" value="Hydrolase_4"/>
    <property type="match status" value="1"/>
</dbReference>
<gene>
    <name evidence="3" type="ORF">H8689_09545</name>
</gene>
<reference evidence="3 4" key="1">
    <citation type="submission" date="2020-08" db="EMBL/GenBank/DDBJ databases">
        <title>Genome public.</title>
        <authorList>
            <person name="Liu C."/>
            <person name="Sun Q."/>
        </authorList>
    </citation>
    <scope>NUCLEOTIDE SEQUENCE [LARGE SCALE GENOMIC DNA]</scope>
    <source>
        <strain evidence="3 4">NSJ-26</strain>
    </source>
</reference>
<feature type="chain" id="PRO_5039038028" evidence="1">
    <location>
        <begin position="21"/>
        <end position="316"/>
    </location>
</feature>
<evidence type="ECO:0000256" key="1">
    <source>
        <dbReference type="SAM" id="SignalP"/>
    </source>
</evidence>